<sequence>MSEPSYFAPAGGLPPQTDLLTDRAVVTEAYTVIPRGVLRDIVTSNFPG</sequence>
<dbReference type="InterPro" id="IPR014710">
    <property type="entry name" value="RmlC-like_jellyroll"/>
</dbReference>
<evidence type="ECO:0000313" key="1">
    <source>
        <dbReference type="EMBL" id="RRO16016.1"/>
    </source>
</evidence>
<name>A0A426JS68_9PSEU</name>
<organism evidence="1 2">
    <name type="scientific">Saccharopolyspora rhizosphaerae</name>
    <dbReference type="NCBI Taxonomy" id="2492662"/>
    <lineage>
        <taxon>Bacteria</taxon>
        <taxon>Bacillati</taxon>
        <taxon>Actinomycetota</taxon>
        <taxon>Actinomycetes</taxon>
        <taxon>Pseudonocardiales</taxon>
        <taxon>Pseudonocardiaceae</taxon>
        <taxon>Saccharopolyspora</taxon>
    </lineage>
</organism>
<dbReference type="Proteomes" id="UP000274515">
    <property type="component" value="Unassembled WGS sequence"/>
</dbReference>
<proteinExistence type="predicted"/>
<accession>A0A426JS68</accession>
<reference evidence="1 2" key="1">
    <citation type="submission" date="2018-11" db="EMBL/GenBank/DDBJ databases">
        <title>Saccharopolyspora rhizosphaerae sp. nov., an actinomycete isolated from rhizosphere soil in Thailand.</title>
        <authorList>
            <person name="Intra B."/>
            <person name="Euanorasetr J."/>
            <person name="Take A."/>
            <person name="Inahashi Y."/>
            <person name="Mori M."/>
            <person name="Panbangred W."/>
            <person name="Matsumoto A."/>
        </authorList>
    </citation>
    <scope>NUCLEOTIDE SEQUENCE [LARGE SCALE GENOMIC DNA]</scope>
    <source>
        <strain evidence="1 2">H219</strain>
    </source>
</reference>
<dbReference type="Gene3D" id="2.60.120.10">
    <property type="entry name" value="Jelly Rolls"/>
    <property type="match status" value="1"/>
</dbReference>
<dbReference type="GO" id="GO:0016787">
    <property type="term" value="F:hydrolase activity"/>
    <property type="evidence" value="ECO:0007669"/>
    <property type="project" value="UniProtKB-KW"/>
</dbReference>
<evidence type="ECO:0000313" key="2">
    <source>
        <dbReference type="Proteomes" id="UP000274515"/>
    </source>
</evidence>
<gene>
    <name evidence="1" type="ORF">EIL87_13125</name>
</gene>
<keyword evidence="2" id="KW-1185">Reference proteome</keyword>
<dbReference type="EMBL" id="RSAA01000014">
    <property type="protein sequence ID" value="RRO16016.1"/>
    <property type="molecule type" value="Genomic_DNA"/>
</dbReference>
<feature type="non-terminal residue" evidence="1">
    <location>
        <position position="48"/>
    </location>
</feature>
<keyword evidence="1" id="KW-0378">Hydrolase</keyword>
<protein>
    <submittedName>
        <fullName evidence="1">(S)-ureidoglycine aminohydrolase</fullName>
    </submittedName>
</protein>
<comment type="caution">
    <text evidence="1">The sequence shown here is derived from an EMBL/GenBank/DDBJ whole genome shotgun (WGS) entry which is preliminary data.</text>
</comment>
<dbReference type="AlphaFoldDB" id="A0A426JS68"/>